<dbReference type="AlphaFoldDB" id="A0A1F5PXU1"/>
<keyword evidence="5 10" id="KW-0819">tRNA processing</keyword>
<feature type="region of interest" description="Interaction with substrate tRNA" evidence="10">
    <location>
        <begin position="36"/>
        <end position="39"/>
    </location>
</feature>
<evidence type="ECO:0000256" key="11">
    <source>
        <dbReference type="RuleBase" id="RU003783"/>
    </source>
</evidence>
<feature type="site" description="Interaction with substrate tRNA" evidence="10">
    <location>
        <position position="102"/>
    </location>
</feature>
<evidence type="ECO:0000256" key="1">
    <source>
        <dbReference type="ARBA" id="ARBA00001946"/>
    </source>
</evidence>
<name>A0A1F5PXU1_9BACT</name>
<dbReference type="Proteomes" id="UP000177281">
    <property type="component" value="Unassembled WGS sequence"/>
</dbReference>
<evidence type="ECO:0000256" key="12">
    <source>
        <dbReference type="RuleBase" id="RU003784"/>
    </source>
</evidence>
<dbReference type="InterPro" id="IPR018022">
    <property type="entry name" value="IPT"/>
</dbReference>
<comment type="similarity">
    <text evidence="3 10 13">Belongs to the IPP transferase family.</text>
</comment>
<dbReference type="Gene3D" id="1.10.20.140">
    <property type="match status" value="1"/>
</dbReference>
<evidence type="ECO:0000256" key="8">
    <source>
        <dbReference type="ARBA" id="ARBA00022842"/>
    </source>
</evidence>
<dbReference type="GO" id="GO:0052381">
    <property type="term" value="F:tRNA dimethylallyltransferase activity"/>
    <property type="evidence" value="ECO:0007669"/>
    <property type="project" value="UniProtKB-UniRule"/>
</dbReference>
<feature type="binding site" evidence="10">
    <location>
        <begin position="13"/>
        <end position="18"/>
    </location>
    <ligand>
        <name>substrate</name>
    </ligand>
</feature>
<dbReference type="PANTHER" id="PTHR11088:SF60">
    <property type="entry name" value="TRNA DIMETHYLALLYLTRANSFERASE"/>
    <property type="match status" value="1"/>
</dbReference>
<evidence type="ECO:0000256" key="7">
    <source>
        <dbReference type="ARBA" id="ARBA00022840"/>
    </source>
</evidence>
<comment type="caution">
    <text evidence="14">The sequence shown here is derived from an EMBL/GenBank/DDBJ whole genome shotgun (WGS) entry which is preliminary data.</text>
</comment>
<feature type="binding site" evidence="10">
    <location>
        <begin position="11"/>
        <end position="18"/>
    </location>
    <ligand>
        <name>ATP</name>
        <dbReference type="ChEBI" id="CHEBI:30616"/>
    </ligand>
</feature>
<keyword evidence="7 10" id="KW-0067">ATP-binding</keyword>
<gene>
    <name evidence="10" type="primary">miaA</name>
    <name evidence="14" type="ORF">A3B10_04475</name>
</gene>
<comment type="subunit">
    <text evidence="10">Monomer.</text>
</comment>
<evidence type="ECO:0000256" key="5">
    <source>
        <dbReference type="ARBA" id="ARBA00022694"/>
    </source>
</evidence>
<organism evidence="14 15">
    <name type="scientific">Candidatus Doudnabacteria bacterium RIFCSPLOWO2_01_FULL_44_21</name>
    <dbReference type="NCBI Taxonomy" id="1817841"/>
    <lineage>
        <taxon>Bacteria</taxon>
        <taxon>Candidatus Doudnaibacteriota</taxon>
    </lineage>
</organism>
<evidence type="ECO:0000256" key="2">
    <source>
        <dbReference type="ARBA" id="ARBA00003213"/>
    </source>
</evidence>
<comment type="cofactor">
    <cofactor evidence="1 10">
        <name>Mg(2+)</name>
        <dbReference type="ChEBI" id="CHEBI:18420"/>
    </cofactor>
</comment>
<reference evidence="14 15" key="1">
    <citation type="journal article" date="2016" name="Nat. Commun.">
        <title>Thousands of microbial genomes shed light on interconnected biogeochemical processes in an aquifer system.</title>
        <authorList>
            <person name="Anantharaman K."/>
            <person name="Brown C.T."/>
            <person name="Hug L.A."/>
            <person name="Sharon I."/>
            <person name="Castelle C.J."/>
            <person name="Probst A.J."/>
            <person name="Thomas B.C."/>
            <person name="Singh A."/>
            <person name="Wilkins M.J."/>
            <person name="Karaoz U."/>
            <person name="Brodie E.L."/>
            <person name="Williams K.H."/>
            <person name="Hubbard S.S."/>
            <person name="Banfield J.F."/>
        </authorList>
    </citation>
    <scope>NUCLEOTIDE SEQUENCE [LARGE SCALE GENOMIC DNA]</scope>
</reference>
<dbReference type="EMBL" id="MFFB01000010">
    <property type="protein sequence ID" value="OGE94736.1"/>
    <property type="molecule type" value="Genomic_DNA"/>
</dbReference>
<feature type="site" description="Interaction with substrate tRNA" evidence="10">
    <location>
        <position position="125"/>
    </location>
</feature>
<dbReference type="Pfam" id="PF01715">
    <property type="entry name" value="IPPT"/>
    <property type="match status" value="1"/>
</dbReference>
<dbReference type="InterPro" id="IPR027417">
    <property type="entry name" value="P-loop_NTPase"/>
</dbReference>
<sequence length="321" mass="36485">MARSKLIVILGPTSSGKSALAIQLARKFKGEIISADSRQVYKGMDIGTGKVSKKEQKLVLHHLLDVASPKKQFTVAHFKPLAQKAIKQILAKKKLPFLVGGTPFYIYATIDDLQIPEVQPNLKLRSKLRSKTATELFAMLKKLDPRRAKNIDRHNPHRLIRAIEIIKATGLPVPLFRHPEFISGSQDQIPKQVRNDVLILGIQKSPEELRKLIDKRLKQRLNAGMIAEVKGLLSAKGGSASGGKNKISHKRLQAMGLEYRFVSLYLQGKLTYNQMVEQLKHAIHKFSKRQMTWFKTDSRIKWIKNHKQAEKLVRQYLARDN</sequence>
<protein>
    <recommendedName>
        <fullName evidence="10">tRNA dimethylallyltransferase</fullName>
        <ecNumber evidence="10">2.5.1.75</ecNumber>
    </recommendedName>
    <alternativeName>
        <fullName evidence="10">Dimethylallyl diphosphate:tRNA dimethylallyltransferase</fullName>
        <shortName evidence="10">DMAPP:tRNA dimethylallyltransferase</shortName>
        <shortName evidence="10">DMATase</shortName>
    </alternativeName>
    <alternativeName>
        <fullName evidence="10">Isopentenyl-diphosphate:tRNA isopentenyltransferase</fullName>
        <shortName evidence="10">IPP transferase</shortName>
        <shortName evidence="10">IPPT</shortName>
        <shortName evidence="10">IPTase</shortName>
    </alternativeName>
</protein>
<dbReference type="EC" id="2.5.1.75" evidence="10"/>
<dbReference type="GO" id="GO:0006400">
    <property type="term" value="P:tRNA modification"/>
    <property type="evidence" value="ECO:0007669"/>
    <property type="project" value="TreeGrafter"/>
</dbReference>
<dbReference type="PANTHER" id="PTHR11088">
    <property type="entry name" value="TRNA DIMETHYLALLYLTRANSFERASE"/>
    <property type="match status" value="1"/>
</dbReference>
<evidence type="ECO:0000256" key="4">
    <source>
        <dbReference type="ARBA" id="ARBA00022679"/>
    </source>
</evidence>
<evidence type="ECO:0000313" key="15">
    <source>
        <dbReference type="Proteomes" id="UP000177281"/>
    </source>
</evidence>
<dbReference type="HAMAP" id="MF_00185">
    <property type="entry name" value="IPP_trans"/>
    <property type="match status" value="1"/>
</dbReference>
<comment type="function">
    <text evidence="2 10 12">Catalyzes the transfer of a dimethylallyl group onto the adenine at position 37 in tRNAs that read codons beginning with uridine, leading to the formation of N6-(dimethylallyl)adenosine (i(6)A).</text>
</comment>
<comment type="caution">
    <text evidence="10">Lacks conserved residue(s) required for the propagation of feature annotation.</text>
</comment>
<proteinExistence type="inferred from homology"/>
<dbReference type="GO" id="GO:0005524">
    <property type="term" value="F:ATP binding"/>
    <property type="evidence" value="ECO:0007669"/>
    <property type="project" value="UniProtKB-UniRule"/>
</dbReference>
<accession>A0A1F5PXU1</accession>
<evidence type="ECO:0000256" key="9">
    <source>
        <dbReference type="ARBA" id="ARBA00049563"/>
    </source>
</evidence>
<dbReference type="InterPro" id="IPR039657">
    <property type="entry name" value="Dimethylallyltransferase"/>
</dbReference>
<dbReference type="STRING" id="1817841.A3B10_04475"/>
<keyword evidence="8 10" id="KW-0460">Magnesium</keyword>
<evidence type="ECO:0000256" key="3">
    <source>
        <dbReference type="ARBA" id="ARBA00005842"/>
    </source>
</evidence>
<dbReference type="SUPFAM" id="SSF52540">
    <property type="entry name" value="P-loop containing nucleoside triphosphate hydrolases"/>
    <property type="match status" value="1"/>
</dbReference>
<evidence type="ECO:0000256" key="13">
    <source>
        <dbReference type="RuleBase" id="RU003785"/>
    </source>
</evidence>
<keyword evidence="4 10" id="KW-0808">Transferase</keyword>
<evidence type="ECO:0000256" key="6">
    <source>
        <dbReference type="ARBA" id="ARBA00022741"/>
    </source>
</evidence>
<keyword evidence="6 10" id="KW-0547">Nucleotide-binding</keyword>
<evidence type="ECO:0000313" key="14">
    <source>
        <dbReference type="EMBL" id="OGE94736.1"/>
    </source>
</evidence>
<dbReference type="NCBIfam" id="TIGR00174">
    <property type="entry name" value="miaA"/>
    <property type="match status" value="1"/>
</dbReference>
<evidence type="ECO:0000256" key="10">
    <source>
        <dbReference type="HAMAP-Rule" id="MF_00185"/>
    </source>
</evidence>
<comment type="catalytic activity">
    <reaction evidence="9 10 11">
        <text>adenosine(37) in tRNA + dimethylallyl diphosphate = N(6)-dimethylallyladenosine(37) in tRNA + diphosphate</text>
        <dbReference type="Rhea" id="RHEA:26482"/>
        <dbReference type="Rhea" id="RHEA-COMP:10162"/>
        <dbReference type="Rhea" id="RHEA-COMP:10375"/>
        <dbReference type="ChEBI" id="CHEBI:33019"/>
        <dbReference type="ChEBI" id="CHEBI:57623"/>
        <dbReference type="ChEBI" id="CHEBI:74411"/>
        <dbReference type="ChEBI" id="CHEBI:74415"/>
        <dbReference type="EC" id="2.5.1.75"/>
    </reaction>
</comment>
<dbReference type="Gene3D" id="3.40.50.300">
    <property type="entry name" value="P-loop containing nucleotide triphosphate hydrolases"/>
    <property type="match status" value="1"/>
</dbReference>